<keyword evidence="2" id="KW-0808">Transferase</keyword>
<dbReference type="AlphaFoldDB" id="A0A1H9FJV1"/>
<gene>
    <name evidence="2" type="ORF">SAMN05216522_102346</name>
</gene>
<dbReference type="GO" id="GO:0016758">
    <property type="term" value="F:hexosyltransferase activity"/>
    <property type="evidence" value="ECO:0007669"/>
    <property type="project" value="UniProtKB-ARBA"/>
</dbReference>
<evidence type="ECO:0000313" key="2">
    <source>
        <dbReference type="EMBL" id="SEQ38156.1"/>
    </source>
</evidence>
<name>A0A1H9FJV1_9GAMM</name>
<dbReference type="InterPro" id="IPR029044">
    <property type="entry name" value="Nucleotide-diphossugar_trans"/>
</dbReference>
<dbReference type="SUPFAM" id="SSF53448">
    <property type="entry name" value="Nucleotide-diphospho-sugar transferases"/>
    <property type="match status" value="1"/>
</dbReference>
<organism evidence="2 3">
    <name type="scientific">Rosenbergiella nectarea</name>
    <dbReference type="NCBI Taxonomy" id="988801"/>
    <lineage>
        <taxon>Bacteria</taxon>
        <taxon>Pseudomonadati</taxon>
        <taxon>Pseudomonadota</taxon>
        <taxon>Gammaproteobacteria</taxon>
        <taxon>Enterobacterales</taxon>
        <taxon>Erwiniaceae</taxon>
        <taxon>Rosenbergiella</taxon>
    </lineage>
</organism>
<protein>
    <submittedName>
        <fullName evidence="2">Glycosyltransferase involved in cell wall bisynthesis</fullName>
    </submittedName>
</protein>
<dbReference type="InterPro" id="IPR001173">
    <property type="entry name" value="Glyco_trans_2-like"/>
</dbReference>
<evidence type="ECO:0000313" key="3">
    <source>
        <dbReference type="Proteomes" id="UP000242515"/>
    </source>
</evidence>
<reference evidence="3" key="1">
    <citation type="submission" date="2016-10" db="EMBL/GenBank/DDBJ databases">
        <authorList>
            <person name="Varghese N."/>
            <person name="Submissions S."/>
        </authorList>
    </citation>
    <scope>NUCLEOTIDE SEQUENCE [LARGE SCALE GENOMIC DNA]</scope>
    <source>
        <strain evidence="3">8N4</strain>
    </source>
</reference>
<evidence type="ECO:0000259" key="1">
    <source>
        <dbReference type="Pfam" id="PF00535"/>
    </source>
</evidence>
<dbReference type="EMBL" id="FOGC01000002">
    <property type="protein sequence ID" value="SEQ38156.1"/>
    <property type="molecule type" value="Genomic_DNA"/>
</dbReference>
<dbReference type="Proteomes" id="UP000242515">
    <property type="component" value="Unassembled WGS sequence"/>
</dbReference>
<proteinExistence type="predicted"/>
<dbReference type="Pfam" id="PF00535">
    <property type="entry name" value="Glycos_transf_2"/>
    <property type="match status" value="1"/>
</dbReference>
<keyword evidence="3" id="KW-1185">Reference proteome</keyword>
<dbReference type="Gene3D" id="3.90.550.10">
    <property type="entry name" value="Spore Coat Polysaccharide Biosynthesis Protein SpsA, Chain A"/>
    <property type="match status" value="1"/>
</dbReference>
<dbReference type="STRING" id="988801.SAMN05216522_102346"/>
<dbReference type="OrthoDB" id="9802649at2"/>
<dbReference type="PANTHER" id="PTHR22916:SF3">
    <property type="entry name" value="UDP-GLCNAC:BETAGAL BETA-1,3-N-ACETYLGLUCOSAMINYLTRANSFERASE-LIKE PROTEIN 1"/>
    <property type="match status" value="1"/>
</dbReference>
<dbReference type="RefSeq" id="WP_092673383.1">
    <property type="nucleotide sequence ID" value="NZ_FOGC01000002.1"/>
</dbReference>
<sequence length="243" mass="28226">MNDMTVAIILPVYNASETLDRAITSVLAQSYTNFTLYIIDDFSKDNSREIINKYIHDKNIKVMFNDKNLGVAESRNRGLDLAVEDVVAFIDSDDEWLKDKLETQISRISVTNGLPNVSHYNFISDQRKLVGYDKNLLSRKDFLKKEFRICLSSLVHKRNNVRFKKIGHEDFIYISSLYDLHGHISVTNKPLVNYYVTEGSLSSNKITAACWQFNLLSKELKLPRHKAIYYFFFYALNALLFRN</sequence>
<dbReference type="CDD" id="cd00761">
    <property type="entry name" value="Glyco_tranf_GTA_type"/>
    <property type="match status" value="1"/>
</dbReference>
<accession>A0A1H9FJV1</accession>
<feature type="domain" description="Glycosyltransferase 2-like" evidence="1">
    <location>
        <begin position="8"/>
        <end position="110"/>
    </location>
</feature>
<dbReference type="PANTHER" id="PTHR22916">
    <property type="entry name" value="GLYCOSYLTRANSFERASE"/>
    <property type="match status" value="1"/>
</dbReference>